<sequence length="424" mass="44974">MKRAMMRNLLAAGALATFALATACSGPQPEPSGPVQLRMAIWSANEGHLDLFESIAADYVAEHGGQVSGVTFETLTGTSYISALTTQIAGGNSPDLAWVQETNAGEFVGGGVLHDLAPTLAETPDYDLPDVLPAALDLWRKGDAVYAYPFSNSPFGMYANLDLLQAAGQPTPDELIKSGDWNWDKVAEIAAATAQQTGKGGLTVPWETWDQLAPWWAGWGAAGWSADGATCTFTSPEMKEFFGWLHRGTYQTGAMIKPGDSLPFAGGEAAFSVGQLSMSGSLDGFAWDFVPLPAGPKATVNMVGQAGVGVIARGPNPDRAADFLAYFTDKTQGAQLATFFPPPRTSLLTVDTFKKAAPKLSEQQIQRTILDVVPKATTKPGHPRFSQFTDLVKKDLDVAFAPDGDIGAALDQVCTDLQPLLQTN</sequence>
<evidence type="ECO:0000313" key="3">
    <source>
        <dbReference type="Proteomes" id="UP000569914"/>
    </source>
</evidence>
<dbReference type="RefSeq" id="WP_179758008.1">
    <property type="nucleotide sequence ID" value="NZ_JACCBU010000001.1"/>
</dbReference>
<evidence type="ECO:0000256" key="1">
    <source>
        <dbReference type="SAM" id="SignalP"/>
    </source>
</evidence>
<keyword evidence="2" id="KW-0762">Sugar transport</keyword>
<dbReference type="InterPro" id="IPR050490">
    <property type="entry name" value="Bact_solute-bd_prot1"/>
</dbReference>
<evidence type="ECO:0000313" key="2">
    <source>
        <dbReference type="EMBL" id="NYE75515.1"/>
    </source>
</evidence>
<protein>
    <submittedName>
        <fullName evidence="2">Multiple sugar transport system substrate-binding protein</fullName>
    </submittedName>
</protein>
<proteinExistence type="predicted"/>
<keyword evidence="1" id="KW-0732">Signal</keyword>
<organism evidence="2 3">
    <name type="scientific">Microlunatus parietis</name>
    <dbReference type="NCBI Taxonomy" id="682979"/>
    <lineage>
        <taxon>Bacteria</taxon>
        <taxon>Bacillati</taxon>
        <taxon>Actinomycetota</taxon>
        <taxon>Actinomycetes</taxon>
        <taxon>Propionibacteriales</taxon>
        <taxon>Propionibacteriaceae</taxon>
        <taxon>Microlunatus</taxon>
    </lineage>
</organism>
<gene>
    <name evidence="2" type="ORF">BKA15_006844</name>
</gene>
<dbReference type="AlphaFoldDB" id="A0A7Y9IEV1"/>
<dbReference type="InterPro" id="IPR006059">
    <property type="entry name" value="SBP"/>
</dbReference>
<dbReference type="Pfam" id="PF13416">
    <property type="entry name" value="SBP_bac_8"/>
    <property type="match status" value="1"/>
</dbReference>
<name>A0A7Y9IEV1_9ACTN</name>
<dbReference type="PANTHER" id="PTHR43649:SF12">
    <property type="entry name" value="DIACETYLCHITOBIOSE BINDING PROTEIN DASA"/>
    <property type="match status" value="1"/>
</dbReference>
<dbReference type="Proteomes" id="UP000569914">
    <property type="component" value="Unassembled WGS sequence"/>
</dbReference>
<dbReference type="EMBL" id="JACCBU010000001">
    <property type="protein sequence ID" value="NYE75515.1"/>
    <property type="molecule type" value="Genomic_DNA"/>
</dbReference>
<accession>A0A7Y9IEV1</accession>
<reference evidence="2 3" key="1">
    <citation type="submission" date="2020-07" db="EMBL/GenBank/DDBJ databases">
        <title>Sequencing the genomes of 1000 actinobacteria strains.</title>
        <authorList>
            <person name="Klenk H.-P."/>
        </authorList>
    </citation>
    <scope>NUCLEOTIDE SEQUENCE [LARGE SCALE GENOMIC DNA]</scope>
    <source>
        <strain evidence="2 3">DSM 22083</strain>
    </source>
</reference>
<keyword evidence="2" id="KW-0813">Transport</keyword>
<dbReference type="SUPFAM" id="SSF53850">
    <property type="entry name" value="Periplasmic binding protein-like II"/>
    <property type="match status" value="1"/>
</dbReference>
<dbReference type="Gene3D" id="3.40.190.10">
    <property type="entry name" value="Periplasmic binding protein-like II"/>
    <property type="match status" value="1"/>
</dbReference>
<dbReference type="PANTHER" id="PTHR43649">
    <property type="entry name" value="ARABINOSE-BINDING PROTEIN-RELATED"/>
    <property type="match status" value="1"/>
</dbReference>
<feature type="chain" id="PRO_5038691466" evidence="1">
    <location>
        <begin position="24"/>
        <end position="424"/>
    </location>
</feature>
<feature type="signal peptide" evidence="1">
    <location>
        <begin position="1"/>
        <end position="23"/>
    </location>
</feature>
<keyword evidence="3" id="KW-1185">Reference proteome</keyword>
<dbReference type="PROSITE" id="PS51257">
    <property type="entry name" value="PROKAR_LIPOPROTEIN"/>
    <property type="match status" value="1"/>
</dbReference>
<comment type="caution">
    <text evidence="2">The sequence shown here is derived from an EMBL/GenBank/DDBJ whole genome shotgun (WGS) entry which is preliminary data.</text>
</comment>